<dbReference type="GO" id="GO:0005506">
    <property type="term" value="F:iron ion binding"/>
    <property type="evidence" value="ECO:0007669"/>
    <property type="project" value="InterPro"/>
</dbReference>
<dbReference type="GeneID" id="112461054"/>
<feature type="transmembrane region" description="Helical" evidence="14">
    <location>
        <begin position="12"/>
        <end position="31"/>
    </location>
</feature>
<dbReference type="GO" id="GO:0004497">
    <property type="term" value="F:monooxygenase activity"/>
    <property type="evidence" value="ECO:0007669"/>
    <property type="project" value="UniProtKB-KW"/>
</dbReference>
<evidence type="ECO:0000256" key="13">
    <source>
        <dbReference type="ARBA" id="ARBA00023136"/>
    </source>
</evidence>
<evidence type="ECO:0000256" key="4">
    <source>
        <dbReference type="ARBA" id="ARBA00004406"/>
    </source>
</evidence>
<dbReference type="AlphaFoldDB" id="A0A6J1QLI6"/>
<dbReference type="OrthoDB" id="1470350at2759"/>
<dbReference type="RefSeq" id="XP_024881891.1">
    <property type="nucleotide sequence ID" value="XM_025026123.1"/>
</dbReference>
<dbReference type="Proteomes" id="UP000504618">
    <property type="component" value="Unplaced"/>
</dbReference>
<evidence type="ECO:0000313" key="15">
    <source>
        <dbReference type="Proteomes" id="UP000504618"/>
    </source>
</evidence>
<protein>
    <submittedName>
        <fullName evidence="16">Cytochrome P450 4c3-like</fullName>
    </submittedName>
</protein>
<dbReference type="InterPro" id="IPR050196">
    <property type="entry name" value="Cytochrome_P450_Monoox"/>
</dbReference>
<dbReference type="InterPro" id="IPR002402">
    <property type="entry name" value="Cyt_P450_E_grp-II"/>
</dbReference>
<comment type="similarity">
    <text evidence="5">Belongs to the cytochrome P450 family.</text>
</comment>
<evidence type="ECO:0000256" key="7">
    <source>
        <dbReference type="ARBA" id="ARBA00022723"/>
    </source>
</evidence>
<evidence type="ECO:0000256" key="3">
    <source>
        <dbReference type="ARBA" id="ARBA00004174"/>
    </source>
</evidence>
<evidence type="ECO:0000256" key="11">
    <source>
        <dbReference type="ARBA" id="ARBA00023004"/>
    </source>
</evidence>
<dbReference type="InterPro" id="IPR001128">
    <property type="entry name" value="Cyt_P450"/>
</dbReference>
<name>A0A6J1QLI6_9HYME</name>
<evidence type="ECO:0000256" key="1">
    <source>
        <dbReference type="ARBA" id="ARBA00001971"/>
    </source>
</evidence>
<keyword evidence="10" id="KW-0560">Oxidoreductase</keyword>
<accession>A0A6J1QLI6</accession>
<keyword evidence="8" id="KW-0256">Endoplasmic reticulum</keyword>
<evidence type="ECO:0000256" key="9">
    <source>
        <dbReference type="ARBA" id="ARBA00022848"/>
    </source>
</evidence>
<evidence type="ECO:0000256" key="2">
    <source>
        <dbReference type="ARBA" id="ARBA00003690"/>
    </source>
</evidence>
<sequence>MSIMATFVTGWSWMTVFLFSCLLSLLGVLLVQRVKFLYALRKVLYPTALPLIGNAYQLNCSQEEFFQKLVKWADKFGDIFLVWVGMRPFIFLYRVEAVQPLLHSSVHIDKSLEYQYLKPWLNTGLVTSSGEKWHLRRKLLTPCFHSGLLEVYLKTVKEETSILISCLEKEVGKWFDVVPYAKRIALDIICDTAMGYKLNAQKNYNDEYVKAVDRVASIVQMRFTNVWISSDSIFKLTTVGKEHDHLIRVIQKLVDKVILSGACRDTLGGLPLPPRGDDRIKTDRSSVGFELGS</sequence>
<dbReference type="PANTHER" id="PTHR24291">
    <property type="entry name" value="CYTOCHROME P450 FAMILY 4"/>
    <property type="match status" value="1"/>
</dbReference>
<keyword evidence="11" id="KW-0408">Iron</keyword>
<evidence type="ECO:0000313" key="16">
    <source>
        <dbReference type="RefSeq" id="XP_024881891.1"/>
    </source>
</evidence>
<comment type="function">
    <text evidence="2">May be involved in the metabolism of insect hormones and in the breakdown of synthetic insecticides.</text>
</comment>
<dbReference type="PRINTS" id="PR00464">
    <property type="entry name" value="EP450II"/>
</dbReference>
<evidence type="ECO:0000256" key="10">
    <source>
        <dbReference type="ARBA" id="ARBA00023002"/>
    </source>
</evidence>
<dbReference type="Pfam" id="PF00067">
    <property type="entry name" value="p450"/>
    <property type="match status" value="1"/>
</dbReference>
<evidence type="ECO:0000256" key="8">
    <source>
        <dbReference type="ARBA" id="ARBA00022824"/>
    </source>
</evidence>
<evidence type="ECO:0000256" key="5">
    <source>
        <dbReference type="ARBA" id="ARBA00010617"/>
    </source>
</evidence>
<comment type="cofactor">
    <cofactor evidence="1">
        <name>heme</name>
        <dbReference type="ChEBI" id="CHEBI:30413"/>
    </cofactor>
</comment>
<evidence type="ECO:0000256" key="14">
    <source>
        <dbReference type="SAM" id="Phobius"/>
    </source>
</evidence>
<dbReference type="InterPro" id="IPR036396">
    <property type="entry name" value="Cyt_P450_sf"/>
</dbReference>
<keyword evidence="9" id="KW-0492">Microsome</keyword>
<dbReference type="GO" id="GO:0020037">
    <property type="term" value="F:heme binding"/>
    <property type="evidence" value="ECO:0007669"/>
    <property type="project" value="InterPro"/>
</dbReference>
<proteinExistence type="inferred from homology"/>
<keyword evidence="14" id="KW-1133">Transmembrane helix</keyword>
<dbReference type="GO" id="GO:0005789">
    <property type="term" value="C:endoplasmic reticulum membrane"/>
    <property type="evidence" value="ECO:0007669"/>
    <property type="project" value="UniProtKB-SubCell"/>
</dbReference>
<gene>
    <name evidence="16" type="primary">LOC112461054</name>
</gene>
<keyword evidence="12" id="KW-0503">Monooxygenase</keyword>
<comment type="subcellular location">
    <subcellularLocation>
        <location evidence="4">Endoplasmic reticulum membrane</location>
        <topology evidence="4">Peripheral membrane protein</topology>
    </subcellularLocation>
    <subcellularLocation>
        <location evidence="3">Microsome membrane</location>
        <topology evidence="3">Peripheral membrane protein</topology>
    </subcellularLocation>
</comment>
<keyword evidence="15" id="KW-1185">Reference proteome</keyword>
<dbReference type="GO" id="GO:0016705">
    <property type="term" value="F:oxidoreductase activity, acting on paired donors, with incorporation or reduction of molecular oxygen"/>
    <property type="evidence" value="ECO:0007669"/>
    <property type="project" value="InterPro"/>
</dbReference>
<evidence type="ECO:0000256" key="6">
    <source>
        <dbReference type="ARBA" id="ARBA00022617"/>
    </source>
</evidence>
<keyword evidence="7" id="KW-0479">Metal-binding</keyword>
<keyword evidence="13 14" id="KW-0472">Membrane</keyword>
<dbReference type="Gene3D" id="1.10.630.10">
    <property type="entry name" value="Cytochrome P450"/>
    <property type="match status" value="1"/>
</dbReference>
<organism evidence="15 16">
    <name type="scientific">Temnothorax curvispinosus</name>
    <dbReference type="NCBI Taxonomy" id="300111"/>
    <lineage>
        <taxon>Eukaryota</taxon>
        <taxon>Metazoa</taxon>
        <taxon>Ecdysozoa</taxon>
        <taxon>Arthropoda</taxon>
        <taxon>Hexapoda</taxon>
        <taxon>Insecta</taxon>
        <taxon>Pterygota</taxon>
        <taxon>Neoptera</taxon>
        <taxon>Endopterygota</taxon>
        <taxon>Hymenoptera</taxon>
        <taxon>Apocrita</taxon>
        <taxon>Aculeata</taxon>
        <taxon>Formicoidea</taxon>
        <taxon>Formicidae</taxon>
        <taxon>Myrmicinae</taxon>
        <taxon>Temnothorax</taxon>
    </lineage>
</organism>
<evidence type="ECO:0000256" key="12">
    <source>
        <dbReference type="ARBA" id="ARBA00023033"/>
    </source>
</evidence>
<reference evidence="16" key="1">
    <citation type="submission" date="2025-08" db="UniProtKB">
        <authorList>
            <consortium name="RefSeq"/>
        </authorList>
    </citation>
    <scope>IDENTIFICATION</scope>
    <source>
        <tissue evidence="16">Whole body</tissue>
    </source>
</reference>
<keyword evidence="6" id="KW-0349">Heme</keyword>
<dbReference type="SUPFAM" id="SSF48264">
    <property type="entry name" value="Cytochrome P450"/>
    <property type="match status" value="1"/>
</dbReference>
<keyword evidence="14" id="KW-0812">Transmembrane</keyword>
<dbReference type="PANTHER" id="PTHR24291:SF189">
    <property type="entry name" value="CYTOCHROME P450 4C3-RELATED"/>
    <property type="match status" value="1"/>
</dbReference>